<proteinExistence type="predicted"/>
<reference evidence="3 4" key="1">
    <citation type="journal article" date="2019" name="Sci. Rep.">
        <title>Orb-weaving spider Araneus ventricosus genome elucidates the spidroin gene catalogue.</title>
        <authorList>
            <person name="Kono N."/>
            <person name="Nakamura H."/>
            <person name="Ohtoshi R."/>
            <person name="Moran D.A.P."/>
            <person name="Shinohara A."/>
            <person name="Yoshida Y."/>
            <person name="Fujiwara M."/>
            <person name="Mori M."/>
            <person name="Tomita M."/>
            <person name="Arakawa K."/>
        </authorList>
    </citation>
    <scope>NUCLEOTIDE SEQUENCE [LARGE SCALE GENOMIC DNA]</scope>
</reference>
<evidence type="ECO:0000256" key="1">
    <source>
        <dbReference type="SAM" id="Phobius"/>
    </source>
</evidence>
<dbReference type="EMBL" id="BGPR01084272">
    <property type="protein sequence ID" value="GBL94750.1"/>
    <property type="molecule type" value="Genomic_DNA"/>
</dbReference>
<keyword evidence="1" id="KW-0472">Membrane</keyword>
<evidence type="ECO:0000313" key="3">
    <source>
        <dbReference type="EMBL" id="GBL94778.1"/>
    </source>
</evidence>
<evidence type="ECO:0000313" key="2">
    <source>
        <dbReference type="EMBL" id="GBL94750.1"/>
    </source>
</evidence>
<accession>A0A4Y2BRV4</accession>
<dbReference type="AlphaFoldDB" id="A0A4Y2BRV4"/>
<name>A0A4Y2BRV4_ARAVE</name>
<protein>
    <submittedName>
        <fullName evidence="3">Uncharacterized protein</fullName>
    </submittedName>
</protein>
<dbReference type="EMBL" id="BGPR01084280">
    <property type="protein sequence ID" value="GBL94778.1"/>
    <property type="molecule type" value="Genomic_DNA"/>
</dbReference>
<keyword evidence="4" id="KW-1185">Reference proteome</keyword>
<keyword evidence="1" id="KW-1133">Transmembrane helix</keyword>
<sequence>MSELIKYPQTHQVFFTIYKCSMYILWVTRHASRWLSNSFHAFCSVILSIAIIAGWLFLQLADNWDFIFQKDGAPNHWHIHVSRYLNDQLPQRWIGRIGDVDFALFLWPSRSPYLTLLLTSSFEDSIRTFFMTLTTKNIRGAQRTDLCCNDDH</sequence>
<gene>
    <name evidence="2" type="ORF">AVEN_141909_1</name>
    <name evidence="3" type="ORF">AVEN_206041_1</name>
</gene>
<feature type="transmembrane region" description="Helical" evidence="1">
    <location>
        <begin position="39"/>
        <end position="58"/>
    </location>
</feature>
<evidence type="ECO:0000313" key="4">
    <source>
        <dbReference type="Proteomes" id="UP000499080"/>
    </source>
</evidence>
<dbReference type="Proteomes" id="UP000499080">
    <property type="component" value="Unassembled WGS sequence"/>
</dbReference>
<keyword evidence="1" id="KW-0812">Transmembrane</keyword>
<organism evidence="3 4">
    <name type="scientific">Araneus ventricosus</name>
    <name type="common">Orbweaver spider</name>
    <name type="synonym">Epeira ventricosa</name>
    <dbReference type="NCBI Taxonomy" id="182803"/>
    <lineage>
        <taxon>Eukaryota</taxon>
        <taxon>Metazoa</taxon>
        <taxon>Ecdysozoa</taxon>
        <taxon>Arthropoda</taxon>
        <taxon>Chelicerata</taxon>
        <taxon>Arachnida</taxon>
        <taxon>Araneae</taxon>
        <taxon>Araneomorphae</taxon>
        <taxon>Entelegynae</taxon>
        <taxon>Araneoidea</taxon>
        <taxon>Araneidae</taxon>
        <taxon>Araneus</taxon>
    </lineage>
</organism>
<comment type="caution">
    <text evidence="3">The sequence shown here is derived from an EMBL/GenBank/DDBJ whole genome shotgun (WGS) entry which is preliminary data.</text>
</comment>